<feature type="transmembrane region" description="Helical" evidence="7">
    <location>
        <begin position="193"/>
        <end position="215"/>
    </location>
</feature>
<keyword evidence="2 7" id="KW-0813">Transport</keyword>
<protein>
    <submittedName>
        <fullName evidence="9">Lactose/L-arabinose transport system permease protein</fullName>
    </submittedName>
</protein>
<dbReference type="AlphaFoldDB" id="A0A1I4JXF5"/>
<dbReference type="PROSITE" id="PS50928">
    <property type="entry name" value="ABC_TM1"/>
    <property type="match status" value="1"/>
</dbReference>
<dbReference type="GO" id="GO:0005886">
    <property type="term" value="C:plasma membrane"/>
    <property type="evidence" value="ECO:0007669"/>
    <property type="project" value="UniProtKB-SubCell"/>
</dbReference>
<reference evidence="9 10" key="1">
    <citation type="submission" date="2016-10" db="EMBL/GenBank/DDBJ databases">
        <authorList>
            <person name="de Groot N.N."/>
        </authorList>
    </citation>
    <scope>NUCLEOTIDE SEQUENCE [LARGE SCALE GENOMIC DNA]</scope>
    <source>
        <strain evidence="9 10">ATCC 51327</strain>
    </source>
</reference>
<comment type="similarity">
    <text evidence="7">Belongs to the binding-protein-dependent transport system permease family.</text>
</comment>
<dbReference type="SUPFAM" id="SSF161098">
    <property type="entry name" value="MetI-like"/>
    <property type="match status" value="1"/>
</dbReference>
<accession>A0A1I4JXF5</accession>
<feature type="transmembrane region" description="Helical" evidence="7">
    <location>
        <begin position="235"/>
        <end position="259"/>
    </location>
</feature>
<evidence type="ECO:0000256" key="1">
    <source>
        <dbReference type="ARBA" id="ARBA00004651"/>
    </source>
</evidence>
<feature type="transmembrane region" description="Helical" evidence="7">
    <location>
        <begin position="134"/>
        <end position="155"/>
    </location>
</feature>
<dbReference type="OrthoDB" id="9787837at2"/>
<feature type="domain" description="ABC transmembrane type-1" evidence="8">
    <location>
        <begin position="70"/>
        <end position="259"/>
    </location>
</feature>
<keyword evidence="6 7" id="KW-0472">Membrane</keyword>
<keyword evidence="4 7" id="KW-0812">Transmembrane</keyword>
<comment type="subcellular location">
    <subcellularLocation>
        <location evidence="1 7">Cell membrane</location>
        <topology evidence="1 7">Multi-pass membrane protein</topology>
    </subcellularLocation>
</comment>
<evidence type="ECO:0000256" key="7">
    <source>
        <dbReference type="RuleBase" id="RU363032"/>
    </source>
</evidence>
<evidence type="ECO:0000256" key="5">
    <source>
        <dbReference type="ARBA" id="ARBA00022989"/>
    </source>
</evidence>
<dbReference type="Proteomes" id="UP000199006">
    <property type="component" value="Unassembled WGS sequence"/>
</dbReference>
<dbReference type="CDD" id="cd06261">
    <property type="entry name" value="TM_PBP2"/>
    <property type="match status" value="1"/>
</dbReference>
<keyword evidence="5 7" id="KW-1133">Transmembrane helix</keyword>
<dbReference type="InterPro" id="IPR000515">
    <property type="entry name" value="MetI-like"/>
</dbReference>
<name>A0A1I4JXF5_9FIRM</name>
<gene>
    <name evidence="9" type="ORF">SAMN02983006_01844</name>
</gene>
<feature type="transmembrane region" description="Helical" evidence="7">
    <location>
        <begin position="74"/>
        <end position="93"/>
    </location>
</feature>
<dbReference type="EMBL" id="FOTI01000026">
    <property type="protein sequence ID" value="SFL71192.1"/>
    <property type="molecule type" value="Genomic_DNA"/>
</dbReference>
<keyword evidence="3" id="KW-1003">Cell membrane</keyword>
<dbReference type="STRING" id="29563.SAMN02983006_01844"/>
<evidence type="ECO:0000313" key="10">
    <source>
        <dbReference type="Proteomes" id="UP000199006"/>
    </source>
</evidence>
<feature type="transmembrane region" description="Helical" evidence="7">
    <location>
        <begin position="105"/>
        <end position="128"/>
    </location>
</feature>
<dbReference type="PANTHER" id="PTHR43744">
    <property type="entry name" value="ABC TRANSPORTER PERMEASE PROTEIN MG189-RELATED-RELATED"/>
    <property type="match status" value="1"/>
</dbReference>
<sequence length="272" mass="30313">MKISKFKLALYGKYLFLIIISFLSIFPLFWMFVSATNASVDVLAGTLLPGVQLKENLTKLLANTNLLRALWNSFKYAAAATILSLFVSSLAGYGFEIYHDKGKDILMNILLLSMMVPFAVIMVPLYMMFGNANLLNSTAGFVLPTISTAFLIFLFRQSSRNFPREIIEAARLEGLTEFGIFFRMYIPVMKSTYAAAAVITFMNAWNNYLWPLIIMQKPEAQTMPLLISNLTSGYVIDYGVLMLAVAISVIPTILIFLALQKNFAEGIVGSAK</sequence>
<feature type="transmembrane region" description="Helical" evidence="7">
    <location>
        <begin position="12"/>
        <end position="33"/>
    </location>
</feature>
<evidence type="ECO:0000256" key="3">
    <source>
        <dbReference type="ARBA" id="ARBA00022475"/>
    </source>
</evidence>
<evidence type="ECO:0000313" key="9">
    <source>
        <dbReference type="EMBL" id="SFL71192.1"/>
    </source>
</evidence>
<dbReference type="PANTHER" id="PTHR43744:SF2">
    <property type="entry name" value="ARABINOOLIGOSACCHARIDES TRANSPORT SYSTEM PERMEASE PROTEIN ARAQ"/>
    <property type="match status" value="1"/>
</dbReference>
<evidence type="ECO:0000256" key="2">
    <source>
        <dbReference type="ARBA" id="ARBA00022448"/>
    </source>
</evidence>
<dbReference type="Gene3D" id="1.10.3720.10">
    <property type="entry name" value="MetI-like"/>
    <property type="match status" value="1"/>
</dbReference>
<dbReference type="Pfam" id="PF00528">
    <property type="entry name" value="BPD_transp_1"/>
    <property type="match status" value="1"/>
</dbReference>
<organism evidence="9 10">
    <name type="scientific">Halanaerobium salsuginis</name>
    <dbReference type="NCBI Taxonomy" id="29563"/>
    <lineage>
        <taxon>Bacteria</taxon>
        <taxon>Bacillati</taxon>
        <taxon>Bacillota</taxon>
        <taxon>Clostridia</taxon>
        <taxon>Halanaerobiales</taxon>
        <taxon>Halanaerobiaceae</taxon>
        <taxon>Halanaerobium</taxon>
    </lineage>
</organism>
<dbReference type="InterPro" id="IPR035906">
    <property type="entry name" value="MetI-like_sf"/>
</dbReference>
<evidence type="ECO:0000256" key="4">
    <source>
        <dbReference type="ARBA" id="ARBA00022692"/>
    </source>
</evidence>
<evidence type="ECO:0000259" key="8">
    <source>
        <dbReference type="PROSITE" id="PS50928"/>
    </source>
</evidence>
<evidence type="ECO:0000256" key="6">
    <source>
        <dbReference type="ARBA" id="ARBA00023136"/>
    </source>
</evidence>
<keyword evidence="10" id="KW-1185">Reference proteome</keyword>
<dbReference type="RefSeq" id="WP_089861922.1">
    <property type="nucleotide sequence ID" value="NZ_FOTI01000026.1"/>
</dbReference>
<proteinExistence type="inferred from homology"/>
<dbReference type="GO" id="GO:0055085">
    <property type="term" value="P:transmembrane transport"/>
    <property type="evidence" value="ECO:0007669"/>
    <property type="project" value="InterPro"/>
</dbReference>